<feature type="region of interest" description="Disordered" evidence="1">
    <location>
        <begin position="292"/>
        <end position="316"/>
    </location>
</feature>
<feature type="compositionally biased region" description="Basic and acidic residues" evidence="1">
    <location>
        <begin position="829"/>
        <end position="841"/>
    </location>
</feature>
<comment type="caution">
    <text evidence="3">The sequence shown here is derived from an EMBL/GenBank/DDBJ whole genome shotgun (WGS) entry which is preliminary data.</text>
</comment>
<evidence type="ECO:0000259" key="2">
    <source>
        <dbReference type="Pfam" id="PF14652"/>
    </source>
</evidence>
<dbReference type="Pfam" id="PF14652">
    <property type="entry name" value="DUF4457"/>
    <property type="match status" value="3"/>
</dbReference>
<dbReference type="Proteomes" id="UP000812440">
    <property type="component" value="Chromosome 9"/>
</dbReference>
<feature type="compositionally biased region" description="Basic and acidic residues" evidence="1">
    <location>
        <begin position="302"/>
        <end position="316"/>
    </location>
</feature>
<feature type="region of interest" description="Disordered" evidence="1">
    <location>
        <begin position="1130"/>
        <end position="1156"/>
    </location>
</feature>
<accession>A0A8T2IR06</accession>
<dbReference type="EMBL" id="JAACNH010000009">
    <property type="protein sequence ID" value="KAG8432891.1"/>
    <property type="molecule type" value="Genomic_DNA"/>
</dbReference>
<evidence type="ECO:0000256" key="1">
    <source>
        <dbReference type="SAM" id="MobiDB-lite"/>
    </source>
</evidence>
<feature type="domain" description="KATNIP" evidence="2">
    <location>
        <begin position="430"/>
        <end position="576"/>
    </location>
</feature>
<feature type="domain" description="KATNIP" evidence="2">
    <location>
        <begin position="1177"/>
        <end position="1494"/>
    </location>
</feature>
<dbReference type="InterPro" id="IPR026704">
    <property type="entry name" value="KATNIP"/>
</dbReference>
<feature type="compositionally biased region" description="Polar residues" evidence="1">
    <location>
        <begin position="842"/>
        <end position="853"/>
    </location>
</feature>
<dbReference type="InterPro" id="IPR027859">
    <property type="entry name" value="KATNIP_dom"/>
</dbReference>
<feature type="region of interest" description="Disordered" evidence="1">
    <location>
        <begin position="811"/>
        <end position="862"/>
    </location>
</feature>
<evidence type="ECO:0000313" key="4">
    <source>
        <dbReference type="Proteomes" id="UP000812440"/>
    </source>
</evidence>
<feature type="region of interest" description="Disordered" evidence="1">
    <location>
        <begin position="141"/>
        <end position="160"/>
    </location>
</feature>
<sequence>MMHGLEYYRKNDPKWRIRHEKEDLKQNFDEKHDEYIIFLQQKNRALHHLKTKDAIQIKLQHLEEGFSLYLNGANADLRKQQSTQDLAKTAPKSSRVTEEKVSIVPERSQTAPGKIQRKAWVQNCVKIKSERGSQVYISPSSKYSEDFQSDDDECMPKSQAGVESKYFPDIETNVLEGEMTKKRLVLDAGDIKALRQSLELSLCMQDGEQSSYNSDESDSIEEELINSEAPEQDTAMPDIEPKHSEFENKKLLPGDFVVLEFNDKKDKRVISAKRKDNAELYIPTKPVMVKNKMPGLKSSFSPREEYCSRPGSHKERQLPTIRRNILENEYSEPSPSLVVEALNSENEAAQRAVNIDSTKKKTKNLLDESEDVVSNAIKRINLMKISQQKKLLKVLQNIDNKSPSYSNSEHMKCDEALLQPAVKDTVYVTLEILSNWGNKQYIGLTEVQFFDLSNKKIYVSPHDVDIRNADIPGDLACLVNGRMQTTKENFMWVCSFHPPVQLYFIIRNTNKSYQFDLSKIKIWNYNKALSDLDIGAKHVRIYKDETLVFDGSLEKGCGNHIFDYSNTIDLQTGQISSLSPLPFDANKEKAASLTEENNFGSEHGVSTDMSLQRPYSLLEEFKQVNTNQQKELHFEDNTFKDVRTLQDTGQNFQHSAPIVSLIKCQSDLFENGIVRKMSYSKEEHSNITQSHLCNTLTMKQQIDSLSSSEKDELALKNDLENIPSRKVNESLNKFPPWLSPPLTPDQGTKNVCVSSGTFTNIKSSLDLHSFSGECLKSSNNLPSHFSKDEIQKDFISSSFKLVNEDDLEIFNKDTHIPEPPVSGRRKASKTKDDISTDEKNDATISPRLTNRGSKNLRPRWQNDQENTLMESWTSLLKFNQSHRGRISNLGFKGDIFDEFLQQKASKRSDTRNDFTVELLKAASDNSLDSEKDEESDFEIPVLPFGQQLCIKIATTWGDRHYVGLNGIEVFSSNGSPVQTARIKADPPDINILPAYGRDPRVVSNIIDGVNRTQDDMHLWLAPFTPGKLNIINMDFENSCRLAMVRIWNYNKSRIHSFRGVKDIEMLLDNKVIFKGEIAKASGTLSGATEQFGDTILFTTDDDILQSMSVFDETFFEASAVFQTEKETDSVRPRTSDCAGTERPFTQAGPSEKLQNDPAEISKNQNIPGIYCGTCLQLNFTLTWGDLHYLGLTGLEVVGKEGQALKISLNQITACPLNLNILPDYQDDSRTLDKLLDGVNITNEDSHMWLIPFTSGEDHTISINFEKREEIAGLRLWNYNKSPEDTYRGAKMVHVTLDGQSISPPEGFLIRKGPGNCHFDFAQEILFVDYTKPHQCNKQLRHSKCMEFDTVDYEAPIMPCGFIFQLQLITSWGDPYYIGLNGLEMYDEHGEQIHLTENNIAAFPESINVLEGVYGDVRTPDKLIDNVSDTVDGRHMWLSPILPGVVNRIYVIFDQPTTISMIKMWNYAKTPQRGVKEFGLLVDDLLVYNGILNQVGRISHGILPTCDPVIPYYTILFTNPEKVSETDRRTAISNHVEDQDVRMMNDNKIVINFKKKQDADPALRPKTCLTERGNGKRTRF</sequence>
<organism evidence="3 4">
    <name type="scientific">Hymenochirus boettgeri</name>
    <name type="common">Congo dwarf clawed frog</name>
    <dbReference type="NCBI Taxonomy" id="247094"/>
    <lineage>
        <taxon>Eukaryota</taxon>
        <taxon>Metazoa</taxon>
        <taxon>Chordata</taxon>
        <taxon>Craniata</taxon>
        <taxon>Vertebrata</taxon>
        <taxon>Euteleostomi</taxon>
        <taxon>Amphibia</taxon>
        <taxon>Batrachia</taxon>
        <taxon>Anura</taxon>
        <taxon>Pipoidea</taxon>
        <taxon>Pipidae</taxon>
        <taxon>Pipinae</taxon>
        <taxon>Hymenochirus</taxon>
    </lineage>
</organism>
<protein>
    <recommendedName>
        <fullName evidence="2">KATNIP domain-containing protein</fullName>
    </recommendedName>
</protein>
<name>A0A8T2IR06_9PIPI</name>
<dbReference type="PANTHER" id="PTHR21534:SF0">
    <property type="entry name" value="KATANIN-INTERACTING PROTEIN"/>
    <property type="match status" value="1"/>
</dbReference>
<reference evidence="3" key="1">
    <citation type="thesis" date="2020" institute="ProQuest LLC" country="789 East Eisenhower Parkway, Ann Arbor, MI, USA">
        <title>Comparative Genomics and Chromosome Evolution.</title>
        <authorList>
            <person name="Mudd A.B."/>
        </authorList>
    </citation>
    <scope>NUCLEOTIDE SEQUENCE</scope>
    <source>
        <strain evidence="3">Female2</strain>
        <tissue evidence="3">Blood</tissue>
    </source>
</reference>
<proteinExistence type="predicted"/>
<gene>
    <name evidence="3" type="ORF">GDO86_017231</name>
</gene>
<dbReference type="OrthoDB" id="304622at2759"/>
<keyword evidence="4" id="KW-1185">Reference proteome</keyword>
<evidence type="ECO:0000313" key="3">
    <source>
        <dbReference type="EMBL" id="KAG8432891.1"/>
    </source>
</evidence>
<dbReference type="PANTHER" id="PTHR21534">
    <property type="entry name" value="KATANIN-INTERACTING PROTEIN"/>
    <property type="match status" value="1"/>
</dbReference>
<feature type="domain" description="KATNIP" evidence="2">
    <location>
        <begin position="923"/>
        <end position="1079"/>
    </location>
</feature>